<organism evidence="2 3">
    <name type="scientific">Caenorhabditis japonica</name>
    <dbReference type="NCBI Taxonomy" id="281687"/>
    <lineage>
        <taxon>Eukaryota</taxon>
        <taxon>Metazoa</taxon>
        <taxon>Ecdysozoa</taxon>
        <taxon>Nematoda</taxon>
        <taxon>Chromadorea</taxon>
        <taxon>Rhabditida</taxon>
        <taxon>Rhabditina</taxon>
        <taxon>Rhabditomorpha</taxon>
        <taxon>Rhabditoidea</taxon>
        <taxon>Rhabditidae</taxon>
        <taxon>Peloderinae</taxon>
        <taxon>Caenorhabditis</taxon>
    </lineage>
</organism>
<dbReference type="EnsemblMetazoa" id="CJA35156.1">
    <property type="protein sequence ID" value="CJA35156.1"/>
    <property type="gene ID" value="WBGene00211003"/>
</dbReference>
<feature type="compositionally biased region" description="Polar residues" evidence="1">
    <location>
        <begin position="1"/>
        <end position="23"/>
    </location>
</feature>
<evidence type="ECO:0000313" key="3">
    <source>
        <dbReference type="Proteomes" id="UP000005237"/>
    </source>
</evidence>
<evidence type="ECO:0000313" key="2">
    <source>
        <dbReference type="EnsemblMetazoa" id="CJA35156.1"/>
    </source>
</evidence>
<keyword evidence="3" id="KW-1185">Reference proteome</keyword>
<protein>
    <submittedName>
        <fullName evidence="2">Uncharacterized protein</fullName>
    </submittedName>
</protein>
<reference evidence="2" key="2">
    <citation type="submission" date="2022-06" db="UniProtKB">
        <authorList>
            <consortium name="EnsemblMetazoa"/>
        </authorList>
    </citation>
    <scope>IDENTIFICATION</scope>
    <source>
        <strain evidence="2">DF5081</strain>
    </source>
</reference>
<proteinExistence type="predicted"/>
<dbReference type="Proteomes" id="UP000005237">
    <property type="component" value="Unassembled WGS sequence"/>
</dbReference>
<accession>A0A8R1IMG7</accession>
<name>A0A8R1IMG7_CAEJA</name>
<reference evidence="3" key="1">
    <citation type="submission" date="2010-08" db="EMBL/GenBank/DDBJ databases">
        <authorList>
            <consortium name="Caenorhabditis japonica Sequencing Consortium"/>
            <person name="Wilson R.K."/>
        </authorList>
    </citation>
    <scope>NUCLEOTIDE SEQUENCE [LARGE SCALE GENOMIC DNA]</scope>
    <source>
        <strain evidence="3">DF5081</strain>
    </source>
</reference>
<evidence type="ECO:0000256" key="1">
    <source>
        <dbReference type="SAM" id="MobiDB-lite"/>
    </source>
</evidence>
<dbReference type="AlphaFoldDB" id="A0A8R1IMG7"/>
<sequence>MTNAGIQVSDSGSCTNPATSRAFDNSEGRGPIAKYERVERKKSFIIVVQTSTVWWVLTTPMLSIQNRETRHSPQVPRISTLIEESVLSCSNLPKCRWKFDEFRGV</sequence>
<feature type="region of interest" description="Disordered" evidence="1">
    <location>
        <begin position="1"/>
        <end position="28"/>
    </location>
</feature>